<reference evidence="3" key="1">
    <citation type="journal article" date="2019" name="Int. J. Syst. Evol. Microbiol.">
        <title>The Global Catalogue of Microorganisms (GCM) 10K type strain sequencing project: providing services to taxonomists for standard genome sequencing and annotation.</title>
        <authorList>
            <consortium name="The Broad Institute Genomics Platform"/>
            <consortium name="The Broad Institute Genome Sequencing Center for Infectious Disease"/>
            <person name="Wu L."/>
            <person name="Ma J."/>
        </authorList>
    </citation>
    <scope>NUCLEOTIDE SEQUENCE [LARGE SCALE GENOMIC DNA]</scope>
    <source>
        <strain evidence="3">CCUG 36956</strain>
    </source>
</reference>
<protein>
    <submittedName>
        <fullName evidence="2">Peptidase</fullName>
    </submittedName>
</protein>
<keyword evidence="3" id="KW-1185">Reference proteome</keyword>
<evidence type="ECO:0000313" key="3">
    <source>
        <dbReference type="Proteomes" id="UP001596223"/>
    </source>
</evidence>
<accession>A0ABW1JQ42</accession>
<dbReference type="RefSeq" id="WP_378601889.1">
    <property type="nucleotide sequence ID" value="NZ_JBHSQN010000003.1"/>
</dbReference>
<feature type="chain" id="PRO_5045417965" evidence="1">
    <location>
        <begin position="21"/>
        <end position="327"/>
    </location>
</feature>
<proteinExistence type="predicted"/>
<dbReference type="EMBL" id="JBHSQN010000003">
    <property type="protein sequence ID" value="MFC6011026.1"/>
    <property type="molecule type" value="Genomic_DNA"/>
</dbReference>
<gene>
    <name evidence="2" type="ORF">ACFP3H_08180</name>
</gene>
<keyword evidence="1" id="KW-0732">Signal</keyword>
<sequence>MVRRMALAAVALLVCAGCGGGDGDEGKPPDYATLPPPPAPVIPAQPPEFWSQAPQNPQQSDAVAQATRQVDVCAVLPRETLATVGQVKSVTVGLDSCRAVLGNKDVEDTTLTWHATLLPRLGSAGRGVTTQVGAASVRTVPDRDKGEPRACGATAFFPAGAAFYIGLSTPGKNPCTVADQLMPGMVDRWLQSPAQGTSPDTAPTVLLGADPCTVRSKLAGAVPDPEQRLTQCLFNYRGEKITVSYEYRVPEYLAANSTEDHIDGRTVHRSVSVYDSSIPIYTAAVGPELPAESTSFGRRIPVVEVVSSTDDVGKDVMAQALTLFPER</sequence>
<evidence type="ECO:0000256" key="1">
    <source>
        <dbReference type="SAM" id="SignalP"/>
    </source>
</evidence>
<feature type="signal peptide" evidence="1">
    <location>
        <begin position="1"/>
        <end position="20"/>
    </location>
</feature>
<evidence type="ECO:0000313" key="2">
    <source>
        <dbReference type="EMBL" id="MFC6011026.1"/>
    </source>
</evidence>
<name>A0ABW1JQ42_9NOCA</name>
<comment type="caution">
    <text evidence="2">The sequence shown here is derived from an EMBL/GenBank/DDBJ whole genome shotgun (WGS) entry which is preliminary data.</text>
</comment>
<organism evidence="2 3">
    <name type="scientific">Nocardia lasii</name>
    <dbReference type="NCBI Taxonomy" id="1616107"/>
    <lineage>
        <taxon>Bacteria</taxon>
        <taxon>Bacillati</taxon>
        <taxon>Actinomycetota</taxon>
        <taxon>Actinomycetes</taxon>
        <taxon>Mycobacteriales</taxon>
        <taxon>Nocardiaceae</taxon>
        <taxon>Nocardia</taxon>
    </lineage>
</organism>
<dbReference type="Proteomes" id="UP001596223">
    <property type="component" value="Unassembled WGS sequence"/>
</dbReference>